<reference evidence="1 2" key="1">
    <citation type="submission" date="2015-09" db="EMBL/GenBank/DDBJ databases">
        <title>Draft genome of the parasitic nematode Teladorsagia circumcincta isolate WARC Sus (inbred).</title>
        <authorList>
            <person name="Mitreva M."/>
        </authorList>
    </citation>
    <scope>NUCLEOTIDE SEQUENCE [LARGE SCALE GENOMIC DNA]</scope>
    <source>
        <strain evidence="1 2">S</strain>
    </source>
</reference>
<protein>
    <submittedName>
        <fullName evidence="1">Uncharacterized protein</fullName>
    </submittedName>
</protein>
<sequence length="90" mass="10226">MPSLDSYLASDETSPRPSLQSLVHDLDLAVEIKELRRQLAERDAEVARLKRTIVEQANDYKLRINSIADILKTGADRKVSEDIRTYLNVS</sequence>
<evidence type="ECO:0000313" key="1">
    <source>
        <dbReference type="EMBL" id="PIO63806.1"/>
    </source>
</evidence>
<dbReference type="Proteomes" id="UP000230423">
    <property type="component" value="Unassembled WGS sequence"/>
</dbReference>
<proteinExistence type="predicted"/>
<dbReference type="OrthoDB" id="5831841at2759"/>
<dbReference type="AlphaFoldDB" id="A0A2G9U0L1"/>
<organism evidence="1 2">
    <name type="scientific">Teladorsagia circumcincta</name>
    <name type="common">Brown stomach worm</name>
    <name type="synonym">Ostertagia circumcincta</name>
    <dbReference type="NCBI Taxonomy" id="45464"/>
    <lineage>
        <taxon>Eukaryota</taxon>
        <taxon>Metazoa</taxon>
        <taxon>Ecdysozoa</taxon>
        <taxon>Nematoda</taxon>
        <taxon>Chromadorea</taxon>
        <taxon>Rhabditida</taxon>
        <taxon>Rhabditina</taxon>
        <taxon>Rhabditomorpha</taxon>
        <taxon>Strongyloidea</taxon>
        <taxon>Trichostrongylidae</taxon>
        <taxon>Teladorsagia</taxon>
    </lineage>
</organism>
<accession>A0A2G9U0L1</accession>
<dbReference type="EMBL" id="KZ350511">
    <property type="protein sequence ID" value="PIO63806.1"/>
    <property type="molecule type" value="Genomic_DNA"/>
</dbReference>
<name>A0A2G9U0L1_TELCI</name>
<gene>
    <name evidence="1" type="ORF">TELCIR_14581</name>
</gene>
<keyword evidence="2" id="KW-1185">Reference proteome</keyword>
<evidence type="ECO:0000313" key="2">
    <source>
        <dbReference type="Proteomes" id="UP000230423"/>
    </source>
</evidence>